<proteinExistence type="inferred from homology"/>
<keyword evidence="7 10" id="KW-0067">ATP-binding</keyword>
<sequence>MTDQPMNMGQAAAPQALLLLGPTASGKSALALQLARLLPVEIISIDSALVYRGMDIGSAKPTSAELQAAPHHLIDIRAINEPYSAADFVADASRLVREIRARGRLPLIVGGTMLYAKAIREGIDEMPSTSPEVRSAVAAEGAAKGWPAMHAELAKIDPAAAERLAPNDKQRIGRALEVFRMTGKPLSQFHRKAPHPAFPMLTAALVPEDRAALHERIEERFDAMLAAGLLDEVRQLMAEPGFDANSPAMRAVGYRQAVEFLEGRTNYAAFRLAGIAATRQLAKRQLTWLRSMPDVIKIEPFAPDAFETLLRLAQPLVPAG</sequence>
<dbReference type="PATRIC" id="fig|1203554.3.peg.133"/>
<evidence type="ECO:0000256" key="5">
    <source>
        <dbReference type="ARBA" id="ARBA00022694"/>
    </source>
</evidence>
<dbReference type="Gene3D" id="3.40.50.300">
    <property type="entry name" value="P-loop containing nucleotide triphosphate hydrolases"/>
    <property type="match status" value="1"/>
</dbReference>
<evidence type="ECO:0000256" key="3">
    <source>
        <dbReference type="ARBA" id="ARBA00005842"/>
    </source>
</evidence>
<name>S3BKZ3_9BURK</name>
<dbReference type="PANTHER" id="PTHR11088">
    <property type="entry name" value="TRNA DIMETHYLALLYLTRANSFERASE"/>
    <property type="match status" value="1"/>
</dbReference>
<evidence type="ECO:0000256" key="13">
    <source>
        <dbReference type="RuleBase" id="RU003785"/>
    </source>
</evidence>
<dbReference type="HAMAP" id="MF_00185">
    <property type="entry name" value="IPP_trans"/>
    <property type="match status" value="1"/>
</dbReference>
<evidence type="ECO:0000256" key="10">
    <source>
        <dbReference type="HAMAP-Rule" id="MF_00185"/>
    </source>
</evidence>
<dbReference type="InterPro" id="IPR018022">
    <property type="entry name" value="IPT"/>
</dbReference>
<dbReference type="AlphaFoldDB" id="S3BKZ3"/>
<dbReference type="eggNOG" id="COG0324">
    <property type="taxonomic scope" value="Bacteria"/>
</dbReference>
<keyword evidence="5 10" id="KW-0819">tRNA processing</keyword>
<feature type="binding site" evidence="10">
    <location>
        <begin position="21"/>
        <end position="28"/>
    </location>
    <ligand>
        <name>ATP</name>
        <dbReference type="ChEBI" id="CHEBI:30616"/>
    </ligand>
</feature>
<dbReference type="HOGENOM" id="CLU_032616_0_0_4"/>
<protein>
    <recommendedName>
        <fullName evidence="10">tRNA dimethylallyltransferase</fullName>
        <ecNumber evidence="10">2.5.1.75</ecNumber>
    </recommendedName>
    <alternativeName>
        <fullName evidence="10">Dimethylallyl diphosphate:tRNA dimethylallyltransferase</fullName>
        <shortName evidence="10">DMAPP:tRNA dimethylallyltransferase</shortName>
        <shortName evidence="10">DMATase</shortName>
    </alternativeName>
    <alternativeName>
        <fullName evidence="10">Isopentenyl-diphosphate:tRNA isopentenyltransferase</fullName>
        <shortName evidence="10">IPP transferase</shortName>
        <shortName evidence="10">IPPT</shortName>
        <shortName evidence="10">IPTase</shortName>
    </alternativeName>
</protein>
<dbReference type="EMBL" id="ATCF01000004">
    <property type="protein sequence ID" value="EPE01909.1"/>
    <property type="molecule type" value="Genomic_DNA"/>
</dbReference>
<dbReference type="Proteomes" id="UP000014400">
    <property type="component" value="Unassembled WGS sequence"/>
</dbReference>
<comment type="cofactor">
    <cofactor evidence="1 10">
        <name>Mg(2+)</name>
        <dbReference type="ChEBI" id="CHEBI:18420"/>
    </cofactor>
</comment>
<evidence type="ECO:0000256" key="7">
    <source>
        <dbReference type="ARBA" id="ARBA00022840"/>
    </source>
</evidence>
<keyword evidence="15" id="KW-1185">Reference proteome</keyword>
<dbReference type="GO" id="GO:0052381">
    <property type="term" value="F:tRNA dimethylallyltransferase activity"/>
    <property type="evidence" value="ECO:0007669"/>
    <property type="project" value="UniProtKB-UniRule"/>
</dbReference>
<keyword evidence="4 10" id="KW-0808">Transferase</keyword>
<dbReference type="EC" id="2.5.1.75" evidence="10"/>
<comment type="catalytic activity">
    <reaction evidence="9 10 11">
        <text>adenosine(37) in tRNA + dimethylallyl diphosphate = N(6)-dimethylallyladenosine(37) in tRNA + diphosphate</text>
        <dbReference type="Rhea" id="RHEA:26482"/>
        <dbReference type="Rhea" id="RHEA-COMP:10162"/>
        <dbReference type="Rhea" id="RHEA-COMP:10375"/>
        <dbReference type="ChEBI" id="CHEBI:33019"/>
        <dbReference type="ChEBI" id="CHEBI:57623"/>
        <dbReference type="ChEBI" id="CHEBI:74411"/>
        <dbReference type="ChEBI" id="CHEBI:74415"/>
        <dbReference type="EC" id="2.5.1.75"/>
    </reaction>
</comment>
<evidence type="ECO:0000256" key="2">
    <source>
        <dbReference type="ARBA" id="ARBA00003213"/>
    </source>
</evidence>
<comment type="similarity">
    <text evidence="3 10 13">Belongs to the IPP transferase family.</text>
</comment>
<evidence type="ECO:0000256" key="12">
    <source>
        <dbReference type="RuleBase" id="RU003784"/>
    </source>
</evidence>
<comment type="subunit">
    <text evidence="10">Monomer.</text>
</comment>
<dbReference type="GO" id="GO:0006400">
    <property type="term" value="P:tRNA modification"/>
    <property type="evidence" value="ECO:0007669"/>
    <property type="project" value="TreeGrafter"/>
</dbReference>
<dbReference type="Gene3D" id="1.10.20.140">
    <property type="match status" value="1"/>
</dbReference>
<keyword evidence="8 10" id="KW-0460">Magnesium</keyword>
<feature type="site" description="Interaction with substrate tRNA" evidence="10">
    <location>
        <position position="112"/>
    </location>
</feature>
<evidence type="ECO:0000256" key="8">
    <source>
        <dbReference type="ARBA" id="ARBA00022842"/>
    </source>
</evidence>
<feature type="binding site" evidence="10">
    <location>
        <begin position="23"/>
        <end position="28"/>
    </location>
    <ligand>
        <name>substrate</name>
    </ligand>
</feature>
<dbReference type="RefSeq" id="WP_016473597.1">
    <property type="nucleotide sequence ID" value="NZ_KE150480.1"/>
</dbReference>
<dbReference type="NCBIfam" id="TIGR00174">
    <property type="entry name" value="miaA"/>
    <property type="match status" value="1"/>
</dbReference>
<feature type="region of interest" description="Interaction with substrate tRNA" evidence="10">
    <location>
        <begin position="46"/>
        <end position="49"/>
    </location>
</feature>
<evidence type="ECO:0000313" key="15">
    <source>
        <dbReference type="Proteomes" id="UP000014400"/>
    </source>
</evidence>
<comment type="function">
    <text evidence="2 10 12">Catalyzes the transfer of a dimethylallyl group onto the adenine at position 37 in tRNAs that read codons beginning with uridine, leading to the formation of N6-(dimethylallyl)adenosine (i(6)A).</text>
</comment>
<dbReference type="SUPFAM" id="SSF52540">
    <property type="entry name" value="P-loop containing nucleoside triphosphate hydrolases"/>
    <property type="match status" value="2"/>
</dbReference>
<evidence type="ECO:0000313" key="14">
    <source>
        <dbReference type="EMBL" id="EPE01909.1"/>
    </source>
</evidence>
<dbReference type="FunFam" id="1.10.20.140:FF:000001">
    <property type="entry name" value="tRNA dimethylallyltransferase"/>
    <property type="match status" value="1"/>
</dbReference>
<evidence type="ECO:0000256" key="1">
    <source>
        <dbReference type="ARBA" id="ARBA00001946"/>
    </source>
</evidence>
<dbReference type="Pfam" id="PF01715">
    <property type="entry name" value="IPPT"/>
    <property type="match status" value="1"/>
</dbReference>
<reference evidence="14 15" key="1">
    <citation type="submission" date="2013-04" db="EMBL/GenBank/DDBJ databases">
        <title>The Genome Sequence of Sutterella wadsworthensis HGA0223.</title>
        <authorList>
            <consortium name="The Broad Institute Genomics Platform"/>
            <person name="Earl A."/>
            <person name="Ward D."/>
            <person name="Feldgarden M."/>
            <person name="Gevers D."/>
            <person name="Schmidt T.M."/>
            <person name="Dover J."/>
            <person name="Dai D."/>
            <person name="Walker B."/>
            <person name="Young S."/>
            <person name="Zeng Q."/>
            <person name="Gargeya S."/>
            <person name="Fitzgerald M."/>
            <person name="Haas B."/>
            <person name="Abouelleil A."/>
            <person name="Allen A.W."/>
            <person name="Alvarado L."/>
            <person name="Arachchi H.M."/>
            <person name="Berlin A.M."/>
            <person name="Chapman S.B."/>
            <person name="Gainer-Dewar J."/>
            <person name="Goldberg J."/>
            <person name="Griggs A."/>
            <person name="Gujja S."/>
            <person name="Hansen M."/>
            <person name="Howarth C."/>
            <person name="Imamovic A."/>
            <person name="Ireland A."/>
            <person name="Larimer J."/>
            <person name="McCowan C."/>
            <person name="Murphy C."/>
            <person name="Pearson M."/>
            <person name="Poon T.W."/>
            <person name="Priest M."/>
            <person name="Roberts A."/>
            <person name="Saif S."/>
            <person name="Shea T."/>
            <person name="Sisk P."/>
            <person name="Sykes S."/>
            <person name="Wortman J."/>
            <person name="Nusbaum C."/>
            <person name="Birren B."/>
        </authorList>
    </citation>
    <scope>NUCLEOTIDE SEQUENCE [LARGE SCALE GENOMIC DNA]</scope>
    <source>
        <strain evidence="14 15">HGA0223</strain>
    </source>
</reference>
<organism evidence="14 15">
    <name type="scientific">Sutterella wadsworthensis HGA0223</name>
    <dbReference type="NCBI Taxonomy" id="1203554"/>
    <lineage>
        <taxon>Bacteria</taxon>
        <taxon>Pseudomonadati</taxon>
        <taxon>Pseudomonadota</taxon>
        <taxon>Betaproteobacteria</taxon>
        <taxon>Burkholderiales</taxon>
        <taxon>Sutterellaceae</taxon>
        <taxon>Sutterella</taxon>
    </lineage>
</organism>
<comment type="caution">
    <text evidence="14">The sequence shown here is derived from an EMBL/GenBank/DDBJ whole genome shotgun (WGS) entry which is preliminary data.</text>
</comment>
<feature type="region of interest" description="Interaction with substrate tRNA" evidence="10">
    <location>
        <begin position="170"/>
        <end position="174"/>
    </location>
</feature>
<evidence type="ECO:0000256" key="11">
    <source>
        <dbReference type="RuleBase" id="RU003783"/>
    </source>
</evidence>
<keyword evidence="6 10" id="KW-0547">Nucleotide-binding</keyword>
<comment type="caution">
    <text evidence="10">Lacks conserved residue(s) required for the propagation of feature annotation.</text>
</comment>
<dbReference type="InterPro" id="IPR027417">
    <property type="entry name" value="P-loop_NTPase"/>
</dbReference>
<accession>S3BKZ3</accession>
<evidence type="ECO:0000256" key="4">
    <source>
        <dbReference type="ARBA" id="ARBA00022679"/>
    </source>
</evidence>
<gene>
    <name evidence="10" type="primary">miaA</name>
    <name evidence="14" type="ORF">HMPREF1476_00140</name>
</gene>
<evidence type="ECO:0000256" key="9">
    <source>
        <dbReference type="ARBA" id="ARBA00049563"/>
    </source>
</evidence>
<dbReference type="STRING" id="1203554.HMPREF1476_00140"/>
<dbReference type="GO" id="GO:0005524">
    <property type="term" value="F:ATP binding"/>
    <property type="evidence" value="ECO:0007669"/>
    <property type="project" value="UniProtKB-UniRule"/>
</dbReference>
<dbReference type="PANTHER" id="PTHR11088:SF60">
    <property type="entry name" value="TRNA DIMETHYLALLYLTRANSFERASE"/>
    <property type="match status" value="1"/>
</dbReference>
<dbReference type="InterPro" id="IPR039657">
    <property type="entry name" value="Dimethylallyltransferase"/>
</dbReference>
<feature type="site" description="Interaction with substrate tRNA" evidence="10">
    <location>
        <position position="134"/>
    </location>
</feature>
<evidence type="ECO:0000256" key="6">
    <source>
        <dbReference type="ARBA" id="ARBA00022741"/>
    </source>
</evidence>